<comment type="caution">
    <text evidence="1">The sequence shown here is derived from an EMBL/GenBank/DDBJ whole genome shotgun (WGS) entry which is preliminary data.</text>
</comment>
<gene>
    <name evidence="1" type="ORF">HPB50_024055</name>
</gene>
<dbReference type="Proteomes" id="UP000821845">
    <property type="component" value="Chromosome 3"/>
</dbReference>
<protein>
    <submittedName>
        <fullName evidence="1">Uncharacterized protein</fullName>
    </submittedName>
</protein>
<dbReference type="EMBL" id="CM023483">
    <property type="protein sequence ID" value="KAH6936892.1"/>
    <property type="molecule type" value="Genomic_DNA"/>
</dbReference>
<reference evidence="1" key="1">
    <citation type="submission" date="2020-05" db="EMBL/GenBank/DDBJ databases">
        <title>Large-scale comparative analyses of tick genomes elucidate their genetic diversity and vector capacities.</title>
        <authorList>
            <person name="Jia N."/>
            <person name="Wang J."/>
            <person name="Shi W."/>
            <person name="Du L."/>
            <person name="Sun Y."/>
            <person name="Zhan W."/>
            <person name="Jiang J."/>
            <person name="Wang Q."/>
            <person name="Zhang B."/>
            <person name="Ji P."/>
            <person name="Sakyi L.B."/>
            <person name="Cui X."/>
            <person name="Yuan T."/>
            <person name="Jiang B."/>
            <person name="Yang W."/>
            <person name="Lam T.T.-Y."/>
            <person name="Chang Q."/>
            <person name="Ding S."/>
            <person name="Wang X."/>
            <person name="Zhu J."/>
            <person name="Ruan X."/>
            <person name="Zhao L."/>
            <person name="Wei J."/>
            <person name="Que T."/>
            <person name="Du C."/>
            <person name="Cheng J."/>
            <person name="Dai P."/>
            <person name="Han X."/>
            <person name="Huang E."/>
            <person name="Gao Y."/>
            <person name="Liu J."/>
            <person name="Shao H."/>
            <person name="Ye R."/>
            <person name="Li L."/>
            <person name="Wei W."/>
            <person name="Wang X."/>
            <person name="Wang C."/>
            <person name="Yang T."/>
            <person name="Huo Q."/>
            <person name="Li W."/>
            <person name="Guo W."/>
            <person name="Chen H."/>
            <person name="Zhou L."/>
            <person name="Ni X."/>
            <person name="Tian J."/>
            <person name="Zhou Y."/>
            <person name="Sheng Y."/>
            <person name="Liu T."/>
            <person name="Pan Y."/>
            <person name="Xia L."/>
            <person name="Li J."/>
            <person name="Zhao F."/>
            <person name="Cao W."/>
        </authorList>
    </citation>
    <scope>NUCLEOTIDE SEQUENCE</scope>
    <source>
        <strain evidence="1">Hyas-2018</strain>
    </source>
</reference>
<name>A0ACB7SUT8_HYAAI</name>
<keyword evidence="2" id="KW-1185">Reference proteome</keyword>
<evidence type="ECO:0000313" key="2">
    <source>
        <dbReference type="Proteomes" id="UP000821845"/>
    </source>
</evidence>
<proteinExistence type="predicted"/>
<organism evidence="1 2">
    <name type="scientific">Hyalomma asiaticum</name>
    <name type="common">Tick</name>
    <dbReference type="NCBI Taxonomy" id="266040"/>
    <lineage>
        <taxon>Eukaryota</taxon>
        <taxon>Metazoa</taxon>
        <taxon>Ecdysozoa</taxon>
        <taxon>Arthropoda</taxon>
        <taxon>Chelicerata</taxon>
        <taxon>Arachnida</taxon>
        <taxon>Acari</taxon>
        <taxon>Parasitiformes</taxon>
        <taxon>Ixodida</taxon>
        <taxon>Ixodoidea</taxon>
        <taxon>Ixodidae</taxon>
        <taxon>Hyalomminae</taxon>
        <taxon>Hyalomma</taxon>
    </lineage>
</organism>
<evidence type="ECO:0000313" key="1">
    <source>
        <dbReference type="EMBL" id="KAH6936892.1"/>
    </source>
</evidence>
<sequence>MTFPSTSMARCLLMVALLFWHGGVLTSVNSQMPVQCGKECGGYVRATCVEECHCVYYPGDLGICLPHGLNESDLP</sequence>
<accession>A0ACB7SUT8</accession>